<dbReference type="RefSeq" id="WP_210420382.1">
    <property type="nucleotide sequence ID" value="NZ_CP042997.1"/>
</dbReference>
<dbReference type="SMART" id="SM01040">
    <property type="entry name" value="Bro-N"/>
    <property type="match status" value="1"/>
</dbReference>
<evidence type="ECO:0000259" key="2">
    <source>
        <dbReference type="PROSITE" id="PS51750"/>
    </source>
</evidence>
<evidence type="ECO:0000313" key="4">
    <source>
        <dbReference type="Proteomes" id="UP000324233"/>
    </source>
</evidence>
<keyword evidence="4" id="KW-1185">Reference proteome</keyword>
<feature type="region of interest" description="Disordered" evidence="1">
    <location>
        <begin position="1"/>
        <end position="21"/>
    </location>
</feature>
<name>A0A5B9VWF1_9BACT</name>
<organism evidence="3 4">
    <name type="scientific">Aquisphaera giovannonii</name>
    <dbReference type="NCBI Taxonomy" id="406548"/>
    <lineage>
        <taxon>Bacteria</taxon>
        <taxon>Pseudomonadati</taxon>
        <taxon>Planctomycetota</taxon>
        <taxon>Planctomycetia</taxon>
        <taxon>Isosphaerales</taxon>
        <taxon>Isosphaeraceae</taxon>
        <taxon>Aquisphaera</taxon>
    </lineage>
</organism>
<proteinExistence type="predicted"/>
<gene>
    <name evidence="3" type="ORF">OJF2_05740</name>
</gene>
<sequence length="360" mass="38957">MGRGMGERQSGGEPGNNGHMRRDASIQDLAAAIILAPQGAIAAAAGEIAAGISSFLFDGVEIRVIMWGGRPWFVAADVCRPLDIRNSRTAILTLDEDEKMTVANTYSHSGSRGGPQSLQVVSESGLYALIFKSRKPQAKRVRRWVTDEVLPAIRRTGSYGAPGAIALAERGAHVEPAAAASSPMMALFHHCGHPLRGIRRGPRPRDVVFPIRDVCHATGSPRLVTSYEFLSPDQRMTVDVPDRTFDDVLVDAVTSMGVYVLFGKSRSPGRYAFIAWFTNVVLPAIRAHDEGGPAGPEVLEVLREQAKVQAALAEASRRRLLPRIRRPSRPRSPACARTWGRWSAARSSWEAGRPAAARGG</sequence>
<evidence type="ECO:0000313" key="3">
    <source>
        <dbReference type="EMBL" id="QEH32105.1"/>
    </source>
</evidence>
<feature type="domain" description="Bro-N" evidence="2">
    <location>
        <begin position="49"/>
        <end position="157"/>
    </location>
</feature>
<dbReference type="PROSITE" id="PS51750">
    <property type="entry name" value="BRO_N"/>
    <property type="match status" value="1"/>
</dbReference>
<dbReference type="PANTHER" id="PTHR36180">
    <property type="entry name" value="DNA-BINDING PROTEIN-RELATED-RELATED"/>
    <property type="match status" value="1"/>
</dbReference>
<dbReference type="InterPro" id="IPR003497">
    <property type="entry name" value="BRO_N_domain"/>
</dbReference>
<protein>
    <recommendedName>
        <fullName evidence="2">Bro-N domain-containing protein</fullName>
    </recommendedName>
</protein>
<dbReference type="EMBL" id="CP042997">
    <property type="protein sequence ID" value="QEH32105.1"/>
    <property type="molecule type" value="Genomic_DNA"/>
</dbReference>
<accession>A0A5B9VWF1</accession>
<dbReference type="KEGG" id="agv:OJF2_05740"/>
<evidence type="ECO:0000256" key="1">
    <source>
        <dbReference type="SAM" id="MobiDB-lite"/>
    </source>
</evidence>
<dbReference type="Proteomes" id="UP000324233">
    <property type="component" value="Chromosome"/>
</dbReference>
<dbReference type="AlphaFoldDB" id="A0A5B9VWF1"/>
<dbReference type="PANTHER" id="PTHR36180:SF2">
    <property type="entry name" value="BRO FAMILY PROTEIN"/>
    <property type="match status" value="1"/>
</dbReference>
<reference evidence="3 4" key="1">
    <citation type="submission" date="2019-08" db="EMBL/GenBank/DDBJ databases">
        <title>Deep-cultivation of Planctomycetes and their phenomic and genomic characterization uncovers novel biology.</title>
        <authorList>
            <person name="Wiegand S."/>
            <person name="Jogler M."/>
            <person name="Boedeker C."/>
            <person name="Pinto D."/>
            <person name="Vollmers J."/>
            <person name="Rivas-Marin E."/>
            <person name="Kohn T."/>
            <person name="Peeters S.H."/>
            <person name="Heuer A."/>
            <person name="Rast P."/>
            <person name="Oberbeckmann S."/>
            <person name="Bunk B."/>
            <person name="Jeske O."/>
            <person name="Meyerdierks A."/>
            <person name="Storesund J.E."/>
            <person name="Kallscheuer N."/>
            <person name="Luecker S."/>
            <person name="Lage O.M."/>
            <person name="Pohl T."/>
            <person name="Merkel B.J."/>
            <person name="Hornburger P."/>
            <person name="Mueller R.-W."/>
            <person name="Bruemmer F."/>
            <person name="Labrenz M."/>
            <person name="Spormann A.M."/>
            <person name="Op den Camp H."/>
            <person name="Overmann J."/>
            <person name="Amann R."/>
            <person name="Jetten M.S.M."/>
            <person name="Mascher T."/>
            <person name="Medema M.H."/>
            <person name="Devos D.P."/>
            <person name="Kaster A.-K."/>
            <person name="Ovreas L."/>
            <person name="Rohde M."/>
            <person name="Galperin M.Y."/>
            <person name="Jogler C."/>
        </authorList>
    </citation>
    <scope>NUCLEOTIDE SEQUENCE [LARGE SCALE GENOMIC DNA]</scope>
    <source>
        <strain evidence="3 4">OJF2</strain>
    </source>
</reference>
<dbReference type="Pfam" id="PF02498">
    <property type="entry name" value="Bro-N"/>
    <property type="match status" value="1"/>
</dbReference>